<feature type="transmembrane region" description="Helical" evidence="7">
    <location>
        <begin position="41"/>
        <end position="62"/>
    </location>
</feature>
<organism evidence="9 10">
    <name type="scientific">Candidatus Falkowbacteria bacterium GW2011_GWA2_39_24</name>
    <dbReference type="NCBI Taxonomy" id="1618634"/>
    <lineage>
        <taxon>Bacteria</taxon>
        <taxon>Candidatus Falkowiibacteriota</taxon>
    </lineage>
</organism>
<protein>
    <submittedName>
        <fullName evidence="9">Type II secretion system F domain protein</fullName>
    </submittedName>
</protein>
<evidence type="ECO:0000256" key="7">
    <source>
        <dbReference type="SAM" id="Phobius"/>
    </source>
</evidence>
<dbReference type="Proteomes" id="UP000034048">
    <property type="component" value="Unassembled WGS sequence"/>
</dbReference>
<evidence type="ECO:0000256" key="4">
    <source>
        <dbReference type="ARBA" id="ARBA00022692"/>
    </source>
</evidence>
<feature type="non-terminal residue" evidence="9">
    <location>
        <position position="1"/>
    </location>
</feature>
<accession>A0A0G0NDY5</accession>
<feature type="domain" description="Type II secretion system protein GspF" evidence="8">
    <location>
        <begin position="1"/>
        <end position="60"/>
    </location>
</feature>
<dbReference type="PANTHER" id="PTHR30012:SF0">
    <property type="entry name" value="TYPE II SECRETION SYSTEM PROTEIN F-RELATED"/>
    <property type="match status" value="1"/>
</dbReference>
<comment type="similarity">
    <text evidence="2">Belongs to the GSP F family.</text>
</comment>
<dbReference type="EMBL" id="LBWS01000030">
    <property type="protein sequence ID" value="KKR14364.1"/>
    <property type="molecule type" value="Genomic_DNA"/>
</dbReference>
<dbReference type="InterPro" id="IPR018076">
    <property type="entry name" value="T2SS_GspF_dom"/>
</dbReference>
<evidence type="ECO:0000259" key="8">
    <source>
        <dbReference type="Pfam" id="PF00482"/>
    </source>
</evidence>
<dbReference type="InterPro" id="IPR003004">
    <property type="entry name" value="GspF/PilC"/>
</dbReference>
<keyword evidence="6 7" id="KW-0472">Membrane</keyword>
<dbReference type="AlphaFoldDB" id="A0A0G0NDY5"/>
<gene>
    <name evidence="9" type="ORF">UT42_C0030G0001</name>
</gene>
<evidence type="ECO:0000256" key="1">
    <source>
        <dbReference type="ARBA" id="ARBA00004651"/>
    </source>
</evidence>
<keyword evidence="5 7" id="KW-1133">Transmembrane helix</keyword>
<comment type="caution">
    <text evidence="9">The sequence shown here is derived from an EMBL/GenBank/DDBJ whole genome shotgun (WGS) entry which is preliminary data.</text>
</comment>
<dbReference type="Gene3D" id="1.20.81.30">
    <property type="entry name" value="Type II secretion system (T2SS), domain F"/>
    <property type="match status" value="1"/>
</dbReference>
<keyword evidence="3" id="KW-1003">Cell membrane</keyword>
<evidence type="ECO:0000256" key="5">
    <source>
        <dbReference type="ARBA" id="ARBA00022989"/>
    </source>
</evidence>
<keyword evidence="4 7" id="KW-0812">Transmembrane</keyword>
<dbReference type="InterPro" id="IPR042094">
    <property type="entry name" value="T2SS_GspF_sf"/>
</dbReference>
<evidence type="ECO:0000256" key="6">
    <source>
        <dbReference type="ARBA" id="ARBA00023136"/>
    </source>
</evidence>
<reference evidence="9 10" key="1">
    <citation type="journal article" date="2015" name="Nature">
        <title>rRNA introns, odd ribosomes, and small enigmatic genomes across a large radiation of phyla.</title>
        <authorList>
            <person name="Brown C.T."/>
            <person name="Hug L.A."/>
            <person name="Thomas B.C."/>
            <person name="Sharon I."/>
            <person name="Castelle C.J."/>
            <person name="Singh A."/>
            <person name="Wilkins M.J."/>
            <person name="Williams K.H."/>
            <person name="Banfield J.F."/>
        </authorList>
    </citation>
    <scope>NUCLEOTIDE SEQUENCE [LARGE SCALE GENOMIC DNA]</scope>
</reference>
<comment type="subcellular location">
    <subcellularLocation>
        <location evidence="1">Cell membrane</location>
        <topology evidence="1">Multi-pass membrane protein</topology>
    </subcellularLocation>
</comment>
<name>A0A0G0NDY5_9BACT</name>
<sequence>QMVEVGEETGETSQVLEQLAVFLEEEVANTTKNLASLIEPLLMLAVGGAVGFFAISMIQPMYSMLEAIE</sequence>
<dbReference type="Pfam" id="PF00482">
    <property type="entry name" value="T2SSF"/>
    <property type="match status" value="1"/>
</dbReference>
<proteinExistence type="inferred from homology"/>
<evidence type="ECO:0000313" key="10">
    <source>
        <dbReference type="Proteomes" id="UP000034048"/>
    </source>
</evidence>
<dbReference type="PANTHER" id="PTHR30012">
    <property type="entry name" value="GENERAL SECRETION PATHWAY PROTEIN"/>
    <property type="match status" value="1"/>
</dbReference>
<evidence type="ECO:0000313" key="9">
    <source>
        <dbReference type="EMBL" id="KKR14364.1"/>
    </source>
</evidence>
<evidence type="ECO:0000256" key="2">
    <source>
        <dbReference type="ARBA" id="ARBA00005745"/>
    </source>
</evidence>
<evidence type="ECO:0000256" key="3">
    <source>
        <dbReference type="ARBA" id="ARBA00022475"/>
    </source>
</evidence>
<dbReference type="GO" id="GO:0005886">
    <property type="term" value="C:plasma membrane"/>
    <property type="evidence" value="ECO:0007669"/>
    <property type="project" value="UniProtKB-SubCell"/>
</dbReference>